<dbReference type="RefSeq" id="YP_009126409.1">
    <property type="nucleotide sequence ID" value="NC_026608.1"/>
</dbReference>
<sequence>MTYRNPCGHCKGSGMLSGPLKLIRSVCPKCDGRGYFEVANVVSGPFVSRIDTQPDRILQGAIGQLQSVVVIGYDLDGAEYYASSIADGPNALWLIRRTEHKLIGIVDEPEER</sequence>
<dbReference type="EMBL" id="KP162168">
    <property type="protein sequence ID" value="AJD83143.1"/>
    <property type="molecule type" value="Genomic_DNA"/>
</dbReference>
<protein>
    <submittedName>
        <fullName evidence="1">Putative cysteine synthase</fullName>
    </submittedName>
</protein>
<name>A0A0B5A2I1_9CAUD</name>
<proteinExistence type="predicted"/>
<evidence type="ECO:0000313" key="2">
    <source>
        <dbReference type="Proteomes" id="UP000031732"/>
    </source>
</evidence>
<dbReference type="Proteomes" id="UP000031732">
    <property type="component" value="Genome"/>
</dbReference>
<reference evidence="1 2" key="2">
    <citation type="journal article" date="2015" name="Stand. Genomic Sci.">
        <title>Complete genome sequence of Paracoccus marcusii phage vB_PmaS-R3 isolated from the South China Sea.</title>
        <authorList>
            <person name="Xu Y."/>
            <person name="Zhang R."/>
            <person name="Jiao N."/>
        </authorList>
    </citation>
    <scope>NUCLEOTIDE SEQUENCE [LARGE SCALE GENOMIC DNA]</scope>
</reference>
<dbReference type="SUPFAM" id="SSF57938">
    <property type="entry name" value="DnaJ/Hsp40 cysteine-rich domain"/>
    <property type="match status" value="1"/>
</dbReference>
<keyword evidence="2" id="KW-1185">Reference proteome</keyword>
<evidence type="ECO:0000313" key="1">
    <source>
        <dbReference type="EMBL" id="AJD83143.1"/>
    </source>
</evidence>
<dbReference type="Gene3D" id="6.20.20.10">
    <property type="match status" value="1"/>
</dbReference>
<dbReference type="GeneID" id="23681303"/>
<organism evidence="1 2">
    <name type="scientific">Paracoccus phage vB_PmaS-R3</name>
    <dbReference type="NCBI Taxonomy" id="2494563"/>
    <lineage>
        <taxon>Viruses</taxon>
        <taxon>Duplodnaviria</taxon>
        <taxon>Heunggongvirae</taxon>
        <taxon>Uroviricota</taxon>
        <taxon>Caudoviricetes</taxon>
        <taxon>Zhuquevirus</taxon>
        <taxon>Zhuquevirus R3</taxon>
    </lineage>
</organism>
<reference evidence="2" key="1">
    <citation type="submission" date="2014-11" db="EMBL/GenBank/DDBJ databases">
        <title>Complete genome sequence of Paracoccus marcusii phage vB_PmaS_IMEP1 isolated from the South China Sea.</title>
        <authorList>
            <person name="Xu Y."/>
            <person name="Zhang R."/>
            <person name="Jiao N."/>
        </authorList>
    </citation>
    <scope>NUCLEOTIDE SEQUENCE [LARGE SCALE GENOMIC DNA]</scope>
</reference>
<accession>A0A0B5A2I1</accession>
<dbReference type="InterPro" id="IPR036410">
    <property type="entry name" value="HSP_DnaJ_Cys-rich_dom_sf"/>
</dbReference>
<dbReference type="KEGG" id="vg:23681303"/>